<evidence type="ECO:0000256" key="1">
    <source>
        <dbReference type="SAM" id="MobiDB-lite"/>
    </source>
</evidence>
<evidence type="ECO:0000259" key="3">
    <source>
        <dbReference type="Pfam" id="PF12894"/>
    </source>
</evidence>
<dbReference type="InterPro" id="IPR015943">
    <property type="entry name" value="WD40/YVTN_repeat-like_dom_sf"/>
</dbReference>
<proteinExistence type="predicted"/>
<feature type="compositionally biased region" description="Acidic residues" evidence="1">
    <location>
        <begin position="421"/>
        <end position="453"/>
    </location>
</feature>
<feature type="compositionally biased region" description="Pro residues" evidence="1">
    <location>
        <begin position="32"/>
        <end position="44"/>
    </location>
</feature>
<dbReference type="InterPro" id="IPR024977">
    <property type="entry name" value="Apc4-like_WD40_dom"/>
</dbReference>
<feature type="region of interest" description="Disordered" evidence="1">
    <location>
        <begin position="14"/>
        <end position="45"/>
    </location>
</feature>
<feature type="domain" description="Anaphase-promoting complex subunit 4-like WD40" evidence="3">
    <location>
        <begin position="46"/>
        <end position="103"/>
    </location>
</feature>
<feature type="region of interest" description="Disordered" evidence="1">
    <location>
        <begin position="416"/>
        <end position="453"/>
    </location>
</feature>
<gene>
    <name evidence="4" type="ORF">LzC2_39550</name>
</gene>
<comment type="caution">
    <text evidence="4">The sequence shown here is derived from an EMBL/GenBank/DDBJ whole genome shotgun (WGS) entry which is preliminary data.</text>
</comment>
<dbReference type="Pfam" id="PF12894">
    <property type="entry name" value="ANAPC4_WD40"/>
    <property type="match status" value="1"/>
</dbReference>
<evidence type="ECO:0000313" key="4">
    <source>
        <dbReference type="EMBL" id="NNJ27845.1"/>
    </source>
</evidence>
<evidence type="ECO:0000256" key="2">
    <source>
        <dbReference type="SAM" id="SignalP"/>
    </source>
</evidence>
<dbReference type="SMART" id="SM00320">
    <property type="entry name" value="WD40"/>
    <property type="match status" value="5"/>
</dbReference>
<keyword evidence="5" id="KW-1185">Reference proteome</keyword>
<protein>
    <recommendedName>
        <fullName evidence="3">Anaphase-promoting complex subunit 4-like WD40 domain-containing protein</fullName>
    </recommendedName>
</protein>
<dbReference type="InterPro" id="IPR011047">
    <property type="entry name" value="Quinoprotein_ADH-like_sf"/>
</dbReference>
<organism evidence="4 5">
    <name type="scientific">Alienimonas chondri</name>
    <dbReference type="NCBI Taxonomy" id="2681879"/>
    <lineage>
        <taxon>Bacteria</taxon>
        <taxon>Pseudomonadati</taxon>
        <taxon>Planctomycetota</taxon>
        <taxon>Planctomycetia</taxon>
        <taxon>Planctomycetales</taxon>
        <taxon>Planctomycetaceae</taxon>
        <taxon>Alienimonas</taxon>
    </lineage>
</organism>
<dbReference type="EMBL" id="WTPX01000215">
    <property type="protein sequence ID" value="NNJ27845.1"/>
    <property type="molecule type" value="Genomic_DNA"/>
</dbReference>
<evidence type="ECO:0000313" key="5">
    <source>
        <dbReference type="Proteomes" id="UP000609651"/>
    </source>
</evidence>
<feature type="chain" id="PRO_5046050334" description="Anaphase-promoting complex subunit 4-like WD40 domain-containing protein" evidence="2">
    <location>
        <begin position="19"/>
        <end position="453"/>
    </location>
</feature>
<dbReference type="PANTHER" id="PTHR19879">
    <property type="entry name" value="TRANSCRIPTION INITIATION FACTOR TFIID"/>
    <property type="match status" value="1"/>
</dbReference>
<name>A0ABX1VK83_9PLAN</name>
<dbReference type="InterPro" id="IPR001680">
    <property type="entry name" value="WD40_rpt"/>
</dbReference>
<dbReference type="Proteomes" id="UP000609651">
    <property type="component" value="Unassembled WGS sequence"/>
</dbReference>
<accession>A0ABX1VK83</accession>
<dbReference type="SUPFAM" id="SSF50998">
    <property type="entry name" value="Quinoprotein alcohol dehydrogenase-like"/>
    <property type="match status" value="1"/>
</dbReference>
<keyword evidence="2" id="KW-0732">Signal</keyword>
<dbReference type="Pfam" id="PF00400">
    <property type="entry name" value="WD40"/>
    <property type="match status" value="1"/>
</dbReference>
<feature type="region of interest" description="Disordered" evidence="1">
    <location>
        <begin position="353"/>
        <end position="374"/>
    </location>
</feature>
<feature type="signal peptide" evidence="2">
    <location>
        <begin position="1"/>
        <end position="18"/>
    </location>
</feature>
<reference evidence="4 5" key="1">
    <citation type="journal article" date="2020" name="Syst. Appl. Microbiol.">
        <title>Alienimonas chondri sp. nov., a novel planctomycete isolated from the biofilm of the red alga Chondrus crispus.</title>
        <authorList>
            <person name="Vitorino I."/>
            <person name="Albuquerque L."/>
            <person name="Wiegand S."/>
            <person name="Kallscheuer N."/>
            <person name="da Costa M.S."/>
            <person name="Lobo-da-Cunha A."/>
            <person name="Jogler C."/>
            <person name="Lage O.M."/>
        </authorList>
    </citation>
    <scope>NUCLEOTIDE SEQUENCE [LARGE SCALE GENOMIC DNA]</scope>
    <source>
        <strain evidence="4 5">LzC2</strain>
    </source>
</reference>
<dbReference type="Gene3D" id="2.130.10.10">
    <property type="entry name" value="YVTN repeat-like/Quinoprotein amine dehydrogenase"/>
    <property type="match status" value="2"/>
</dbReference>
<sequence length="453" mass="46964">MLLAATTLSAVGAGPAAAQIPGLPEGLQLPGRQPPGEPDGPPAPEAVWTGTVDDRVTALAFSPDGETLAVGTFEAVELLKAADGEAVRTIKTRSGFATALLWQIESSRVRNDADPTWGEPAGGVLTVGDYRRVTRWEGATGRALSKMSGPRGYVTGLVARPGINHAVLLYATCEDGTVRHWVYDGSTRGTHDAEVVVRPLGDESRVPARGLAMSTNRIAVAFGDPDRDIKPGPVFLLDAATLDTLSPLPEHVRAAECVTFSAGGSYVLTGGADEVGRLSHLPSLADRKFVTGKAEADPQPIGRYAGHARPLNAALAIPAADGEAPDFAPIFATGSGGRAKGGNELRVWRFEPNADAPPDVDATEGGEQEAPTGKVRDLSAIGDFEGPVRSLALSADGTLLAVGDDSGAVRVYRVADLLGESTDEPDDEPAPADEPGDDETLAADPEPAPETDE</sequence>
<dbReference type="PANTHER" id="PTHR19879:SF9">
    <property type="entry name" value="TRANSCRIPTION INITIATION FACTOR TFIID SUBUNIT 5"/>
    <property type="match status" value="1"/>
</dbReference>